<dbReference type="EMBL" id="JAPEUL010000004">
    <property type="protein sequence ID" value="MCW4627808.1"/>
    <property type="molecule type" value="Genomic_DNA"/>
</dbReference>
<organism evidence="2 4">
    <name type="scientific">Marinomonas rhodophyticola</name>
    <dbReference type="NCBI Taxonomy" id="2992803"/>
    <lineage>
        <taxon>Bacteria</taxon>
        <taxon>Pseudomonadati</taxon>
        <taxon>Pseudomonadota</taxon>
        <taxon>Gammaproteobacteria</taxon>
        <taxon>Oceanospirillales</taxon>
        <taxon>Oceanospirillaceae</taxon>
        <taxon>Marinomonas</taxon>
    </lineage>
</organism>
<keyword evidence="4" id="KW-1185">Reference proteome</keyword>
<gene>
    <name evidence="2" type="ORF">ONZ52_01710</name>
    <name evidence="3" type="ORF">ONZ52_01725</name>
</gene>
<feature type="transmembrane region" description="Helical" evidence="1">
    <location>
        <begin position="27"/>
        <end position="51"/>
    </location>
</feature>
<dbReference type="EMBL" id="JAPEUL010000004">
    <property type="protein sequence ID" value="MCW4627805.1"/>
    <property type="molecule type" value="Genomic_DNA"/>
</dbReference>
<dbReference type="RefSeq" id="WP_265216906.1">
    <property type="nucleotide sequence ID" value="NZ_JAPEUL010000004.1"/>
</dbReference>
<evidence type="ECO:0000313" key="2">
    <source>
        <dbReference type="EMBL" id="MCW4627805.1"/>
    </source>
</evidence>
<keyword evidence="1" id="KW-0472">Membrane</keyword>
<name>A0ABT3KBA2_9GAMM</name>
<protein>
    <submittedName>
        <fullName evidence="2">Uncharacterized protein</fullName>
    </submittedName>
</protein>
<evidence type="ECO:0000313" key="4">
    <source>
        <dbReference type="Proteomes" id="UP001431181"/>
    </source>
</evidence>
<evidence type="ECO:0000256" key="1">
    <source>
        <dbReference type="SAM" id="Phobius"/>
    </source>
</evidence>
<dbReference type="Proteomes" id="UP001431181">
    <property type="component" value="Unassembled WGS sequence"/>
</dbReference>
<comment type="caution">
    <text evidence="2">The sequence shown here is derived from an EMBL/GenBank/DDBJ whole genome shotgun (WGS) entry which is preliminary data.</text>
</comment>
<feature type="transmembrane region" description="Helical" evidence="1">
    <location>
        <begin position="63"/>
        <end position="84"/>
    </location>
</feature>
<evidence type="ECO:0000313" key="3">
    <source>
        <dbReference type="EMBL" id="MCW4627808.1"/>
    </source>
</evidence>
<keyword evidence="1" id="KW-1133">Transmembrane helix</keyword>
<proteinExistence type="predicted"/>
<reference evidence="2" key="1">
    <citation type="submission" date="2022-11" db="EMBL/GenBank/DDBJ databases">
        <title>Marinomonas sp. nov., isolated from marine algae.</title>
        <authorList>
            <person name="Choi D.G."/>
            <person name="Kim J.M."/>
            <person name="Lee J.K."/>
            <person name="Baek J.H."/>
            <person name="Jeon C.O."/>
        </authorList>
    </citation>
    <scope>NUCLEOTIDE SEQUENCE</scope>
    <source>
        <strain evidence="2">KJ51-3</strain>
    </source>
</reference>
<keyword evidence="1" id="KW-0812">Transmembrane</keyword>
<feature type="transmembrane region" description="Helical" evidence="1">
    <location>
        <begin position="90"/>
        <end position="109"/>
    </location>
</feature>
<sequence>MKNIYNDKWGLAYGTPLWGGGLVGINFLISGLFLLNIQIILFGLCATVMILRKDVLYFAKSDRLFLVTLMLQAVFGSASIWGAITYNFYQLFFLSVAITLIWTSFFFSIT</sequence>
<accession>A0ABT3KBA2</accession>